<reference evidence="1" key="1">
    <citation type="submission" date="2021-01" db="EMBL/GenBank/DDBJ databases">
        <title>Phytophthora aleatoria, a newly-described species from Pinus radiata is distinct from Phytophthora cactorum isolates based on comparative genomics.</title>
        <authorList>
            <person name="Mcdougal R."/>
            <person name="Panda P."/>
            <person name="Williams N."/>
            <person name="Studholme D.J."/>
        </authorList>
    </citation>
    <scope>NUCLEOTIDE SEQUENCE</scope>
    <source>
        <strain evidence="1">NZFS 3830</strain>
    </source>
</reference>
<comment type="caution">
    <text evidence="1">The sequence shown here is derived from an EMBL/GenBank/DDBJ whole genome shotgun (WGS) entry which is preliminary data.</text>
</comment>
<evidence type="ECO:0000313" key="1">
    <source>
        <dbReference type="EMBL" id="KAG6952707.1"/>
    </source>
</evidence>
<dbReference type="AlphaFoldDB" id="A0A8T1U0Y0"/>
<dbReference type="Proteomes" id="UP000688947">
    <property type="component" value="Unassembled WGS sequence"/>
</dbReference>
<feature type="non-terminal residue" evidence="1">
    <location>
        <position position="123"/>
    </location>
</feature>
<evidence type="ECO:0008006" key="3">
    <source>
        <dbReference type="Google" id="ProtNLM"/>
    </source>
</evidence>
<dbReference type="OrthoDB" id="94677at2759"/>
<sequence>YYEPLCDKDYEATKEDICLKTVATFLQNCHDEVMPTSEFPSESVGVWLDTPKQPDGTSCGVLCIAQVYAMLKVNFRLTSAAIPGAEGAIMRIIPMQPEVTTRSNKRTKAVEATSLKLFKAFQI</sequence>
<organism evidence="1 2">
    <name type="scientific">Phytophthora cactorum</name>
    <dbReference type="NCBI Taxonomy" id="29920"/>
    <lineage>
        <taxon>Eukaryota</taxon>
        <taxon>Sar</taxon>
        <taxon>Stramenopiles</taxon>
        <taxon>Oomycota</taxon>
        <taxon>Peronosporomycetes</taxon>
        <taxon>Peronosporales</taxon>
        <taxon>Peronosporaceae</taxon>
        <taxon>Phytophthora</taxon>
    </lineage>
</organism>
<accession>A0A8T1U0Y0</accession>
<protein>
    <recommendedName>
        <fullName evidence="3">Ubiquitin-like protease family profile domain-containing protein</fullName>
    </recommendedName>
</protein>
<gene>
    <name evidence="1" type="ORF">JG687_00012840</name>
</gene>
<proteinExistence type="predicted"/>
<evidence type="ECO:0000313" key="2">
    <source>
        <dbReference type="Proteomes" id="UP000688947"/>
    </source>
</evidence>
<name>A0A8T1U0Y0_9STRA</name>
<dbReference type="EMBL" id="JAENGZ010000894">
    <property type="protein sequence ID" value="KAG6952707.1"/>
    <property type="molecule type" value="Genomic_DNA"/>
</dbReference>
<dbReference type="VEuPathDB" id="FungiDB:PC110_g22102"/>